<evidence type="ECO:0000313" key="4">
    <source>
        <dbReference type="Proteomes" id="UP000010799"/>
    </source>
</evidence>
<dbReference type="CDD" id="cd06532">
    <property type="entry name" value="Glyco_transf_25"/>
    <property type="match status" value="1"/>
</dbReference>
<keyword evidence="1" id="KW-1133">Transmembrane helix</keyword>
<dbReference type="AlphaFoldDB" id="L0EXB5"/>
<sequence length="260" mass="30184">MNIVAYYINLEDSKVRRCNIEENSKLISLEIIRIPALNGYRVSSEERYNFSYWIFSLINGRKLMPGEYGCYYSHVAALEKFVSDGHEAALILEDDVLLPKDLLQRCKSILKAVPYADVIKIRNHRKVGFIPATKTDMGDYLGYCLHGPHGSSAAYLVTRNSAIKLLRRLKPMCLPYDMMLELTWFYRTIVYVVYSDFIFPSEQAIHSRIFDISSKQKFYPLKRIPAYIFRSVDALARVIYALFLPIIHIVLKTFTRDRSV</sequence>
<dbReference type="STRING" id="1215343.B488_13160"/>
<dbReference type="PATRIC" id="fig|1215343.11.peg.1359"/>
<evidence type="ECO:0000259" key="2">
    <source>
        <dbReference type="Pfam" id="PF01755"/>
    </source>
</evidence>
<dbReference type="EMBL" id="CP003789">
    <property type="protein sequence ID" value="AGA65308.1"/>
    <property type="molecule type" value="Genomic_DNA"/>
</dbReference>
<dbReference type="eggNOG" id="COG3306">
    <property type="taxonomic scope" value="Bacteria"/>
</dbReference>
<dbReference type="HOGENOM" id="CLU_071269_3_0_5"/>
<keyword evidence="1" id="KW-0472">Membrane</keyword>
<keyword evidence="4" id="KW-1185">Reference proteome</keyword>
<name>L0EXB5_LIBCB</name>
<dbReference type="Proteomes" id="UP000010799">
    <property type="component" value="Chromosome"/>
</dbReference>
<gene>
    <name evidence="3" type="ordered locus">B488_13160</name>
</gene>
<reference evidence="3 4" key="1">
    <citation type="journal article" date="2012" name="Stand. Genomic Sci.">
        <title>Complete genome sequence of Liberibacter crescens BT-1.</title>
        <authorList>
            <person name="Leonard M.T."/>
            <person name="Fagen J.R."/>
            <person name="Davis-Richardson A.G."/>
            <person name="Davis M.J."/>
            <person name="Triplett E.W."/>
        </authorList>
    </citation>
    <scope>NUCLEOTIDE SEQUENCE [LARGE SCALE GENOMIC DNA]</scope>
    <source>
        <strain evidence="3 4">BT-1</strain>
    </source>
</reference>
<accession>L0EXB5</accession>
<evidence type="ECO:0000313" key="3">
    <source>
        <dbReference type="EMBL" id="AGA65308.1"/>
    </source>
</evidence>
<feature type="transmembrane region" description="Helical" evidence="1">
    <location>
        <begin position="234"/>
        <end position="251"/>
    </location>
</feature>
<organism evidence="3 4">
    <name type="scientific">Liberibacter crescens (strain BT-1)</name>
    <dbReference type="NCBI Taxonomy" id="1215343"/>
    <lineage>
        <taxon>Bacteria</taxon>
        <taxon>Pseudomonadati</taxon>
        <taxon>Pseudomonadota</taxon>
        <taxon>Alphaproteobacteria</taxon>
        <taxon>Hyphomicrobiales</taxon>
        <taxon>Rhizobiaceae</taxon>
        <taxon>Liberibacter</taxon>
    </lineage>
</organism>
<evidence type="ECO:0000256" key="1">
    <source>
        <dbReference type="SAM" id="Phobius"/>
    </source>
</evidence>
<protein>
    <recommendedName>
        <fullName evidence="2">Glycosyl transferase family 25 domain-containing protein</fullName>
    </recommendedName>
</protein>
<keyword evidence="1" id="KW-0812">Transmembrane</keyword>
<dbReference type="InterPro" id="IPR002654">
    <property type="entry name" value="Glyco_trans_25"/>
</dbReference>
<feature type="domain" description="Glycosyl transferase family 25" evidence="2">
    <location>
        <begin position="5"/>
        <end position="179"/>
    </location>
</feature>
<dbReference type="KEGG" id="lcc:B488_13160"/>
<dbReference type="Pfam" id="PF01755">
    <property type="entry name" value="Glyco_transf_25"/>
    <property type="match status" value="1"/>
</dbReference>
<dbReference type="RefSeq" id="WP_015273733.1">
    <property type="nucleotide sequence ID" value="NC_019907.1"/>
</dbReference>
<proteinExistence type="predicted"/>